<comment type="caution">
    <text evidence="8">The sequence shown here is derived from an EMBL/GenBank/DDBJ whole genome shotgun (WGS) entry which is preliminary data.</text>
</comment>
<keyword evidence="9" id="KW-1185">Reference proteome</keyword>
<sequence>MATPLAVRPSHSSVGSVAAGRRLGVEGVAPARVAWAAGTRGAKGFTLRCSLDESSAASGSTSPVVDVAPPTIHLEILGPNADEEVTTTSVGSGDKLLRNIILDNKLELYGLYGKVMNCGGGGSCGTCVVEILEGKELLNERTDTEYKYLKKKPESWRLSCQTIVGDKSNSGKVVVQRLPQKKK</sequence>
<dbReference type="GO" id="GO:0051537">
    <property type="term" value="F:2 iron, 2 sulfur cluster binding"/>
    <property type="evidence" value="ECO:0007669"/>
    <property type="project" value="UniProtKB-KW"/>
</dbReference>
<dbReference type="InterPro" id="IPR012675">
    <property type="entry name" value="Beta-grasp_dom_sf"/>
</dbReference>
<keyword evidence="4" id="KW-0408">Iron</keyword>
<dbReference type="OrthoDB" id="5987010at2759"/>
<dbReference type="PANTHER" id="PTHR23426:SF65">
    <property type="entry name" value="FERREDOXIN-2, MITOCHONDRIAL"/>
    <property type="match status" value="1"/>
</dbReference>
<keyword evidence="3" id="KW-0479">Metal-binding</keyword>
<evidence type="ECO:0000313" key="8">
    <source>
        <dbReference type="EMBL" id="KAG0569771.1"/>
    </source>
</evidence>
<dbReference type="PROSITE" id="PS51085">
    <property type="entry name" value="2FE2S_FER_2"/>
    <property type="match status" value="1"/>
</dbReference>
<reference evidence="8 9" key="1">
    <citation type="submission" date="2020-06" db="EMBL/GenBank/DDBJ databases">
        <title>WGS assembly of Ceratodon purpureus strain R40.</title>
        <authorList>
            <person name="Carey S.B."/>
            <person name="Jenkins J."/>
            <person name="Shu S."/>
            <person name="Lovell J.T."/>
            <person name="Sreedasyam A."/>
            <person name="Maumus F."/>
            <person name="Tiley G.P."/>
            <person name="Fernandez-Pozo N."/>
            <person name="Barry K."/>
            <person name="Chen C."/>
            <person name="Wang M."/>
            <person name="Lipzen A."/>
            <person name="Daum C."/>
            <person name="Saski C.A."/>
            <person name="Payton A.C."/>
            <person name="Mcbreen J.C."/>
            <person name="Conrad R.E."/>
            <person name="Kollar L.M."/>
            <person name="Olsson S."/>
            <person name="Huttunen S."/>
            <person name="Landis J.B."/>
            <person name="Wickett N.J."/>
            <person name="Johnson M.G."/>
            <person name="Rensing S.A."/>
            <person name="Grimwood J."/>
            <person name="Schmutz J."/>
            <person name="Mcdaniel S.F."/>
        </authorList>
    </citation>
    <scope>NUCLEOTIDE SEQUENCE [LARGE SCALE GENOMIC DNA]</scope>
    <source>
        <strain evidence="8 9">R40</strain>
    </source>
</reference>
<dbReference type="GO" id="GO:0140647">
    <property type="term" value="P:P450-containing electron transport chain"/>
    <property type="evidence" value="ECO:0007669"/>
    <property type="project" value="InterPro"/>
</dbReference>
<gene>
    <name evidence="8" type="ORF">KC19_6G115400</name>
</gene>
<dbReference type="InterPro" id="IPR001041">
    <property type="entry name" value="2Fe-2S_ferredoxin-type"/>
</dbReference>
<evidence type="ECO:0000256" key="2">
    <source>
        <dbReference type="ARBA" id="ARBA00022714"/>
    </source>
</evidence>
<dbReference type="Proteomes" id="UP000822688">
    <property type="component" value="Chromosome 6"/>
</dbReference>
<organism evidence="8 9">
    <name type="scientific">Ceratodon purpureus</name>
    <name type="common">Fire moss</name>
    <name type="synonym">Dicranum purpureum</name>
    <dbReference type="NCBI Taxonomy" id="3225"/>
    <lineage>
        <taxon>Eukaryota</taxon>
        <taxon>Viridiplantae</taxon>
        <taxon>Streptophyta</taxon>
        <taxon>Embryophyta</taxon>
        <taxon>Bryophyta</taxon>
        <taxon>Bryophytina</taxon>
        <taxon>Bryopsida</taxon>
        <taxon>Dicranidae</taxon>
        <taxon>Pseudoditrichales</taxon>
        <taxon>Ditrichaceae</taxon>
        <taxon>Ceratodon</taxon>
    </lineage>
</organism>
<comment type="similarity">
    <text evidence="1">Belongs to the adrenodoxin/putidaredoxin family.</text>
</comment>
<proteinExistence type="inferred from homology"/>
<name>A0A8T0HDC7_CERPU</name>
<dbReference type="SUPFAM" id="SSF54292">
    <property type="entry name" value="2Fe-2S ferredoxin-like"/>
    <property type="match status" value="1"/>
</dbReference>
<dbReference type="Gene3D" id="3.10.20.30">
    <property type="match status" value="1"/>
</dbReference>
<feature type="domain" description="2Fe-2S ferredoxin-type" evidence="7">
    <location>
        <begin position="70"/>
        <end position="181"/>
    </location>
</feature>
<dbReference type="GO" id="GO:0009055">
    <property type="term" value="F:electron transfer activity"/>
    <property type="evidence" value="ECO:0007669"/>
    <property type="project" value="TreeGrafter"/>
</dbReference>
<comment type="cofactor">
    <cofactor evidence="6">
        <name>[2Fe-2S] cluster</name>
        <dbReference type="ChEBI" id="CHEBI:190135"/>
    </cofactor>
</comment>
<dbReference type="Pfam" id="PF00111">
    <property type="entry name" value="Fer2"/>
    <property type="match status" value="1"/>
</dbReference>
<evidence type="ECO:0000256" key="6">
    <source>
        <dbReference type="ARBA" id="ARBA00034078"/>
    </source>
</evidence>
<keyword evidence="2" id="KW-0001">2Fe-2S</keyword>
<evidence type="ECO:0000256" key="1">
    <source>
        <dbReference type="ARBA" id="ARBA00010914"/>
    </source>
</evidence>
<evidence type="ECO:0000313" key="9">
    <source>
        <dbReference type="Proteomes" id="UP000822688"/>
    </source>
</evidence>
<evidence type="ECO:0000256" key="3">
    <source>
        <dbReference type="ARBA" id="ARBA00022723"/>
    </source>
</evidence>
<accession>A0A8T0HDC7</accession>
<dbReference type="PANTHER" id="PTHR23426">
    <property type="entry name" value="FERREDOXIN/ADRENODOXIN"/>
    <property type="match status" value="1"/>
</dbReference>
<dbReference type="GO" id="GO:0005739">
    <property type="term" value="C:mitochondrion"/>
    <property type="evidence" value="ECO:0007669"/>
    <property type="project" value="TreeGrafter"/>
</dbReference>
<protein>
    <recommendedName>
        <fullName evidence="7">2Fe-2S ferredoxin-type domain-containing protein</fullName>
    </recommendedName>
</protein>
<dbReference type="InterPro" id="IPR001055">
    <property type="entry name" value="Adrenodoxin-like"/>
</dbReference>
<dbReference type="InterPro" id="IPR036010">
    <property type="entry name" value="2Fe-2S_ferredoxin-like_sf"/>
</dbReference>
<keyword evidence="5" id="KW-0411">Iron-sulfur</keyword>
<dbReference type="GO" id="GO:0046872">
    <property type="term" value="F:metal ion binding"/>
    <property type="evidence" value="ECO:0007669"/>
    <property type="project" value="UniProtKB-KW"/>
</dbReference>
<evidence type="ECO:0000256" key="5">
    <source>
        <dbReference type="ARBA" id="ARBA00023014"/>
    </source>
</evidence>
<dbReference type="AlphaFoldDB" id="A0A8T0HDC7"/>
<dbReference type="EMBL" id="CM026427">
    <property type="protein sequence ID" value="KAG0569771.1"/>
    <property type="molecule type" value="Genomic_DNA"/>
</dbReference>
<evidence type="ECO:0000256" key="4">
    <source>
        <dbReference type="ARBA" id="ARBA00023004"/>
    </source>
</evidence>
<evidence type="ECO:0000259" key="7">
    <source>
        <dbReference type="PROSITE" id="PS51085"/>
    </source>
</evidence>